<gene>
    <name evidence="1" type="ORF">FB45DRAFT_889627</name>
</gene>
<keyword evidence="2" id="KW-1185">Reference proteome</keyword>
<name>A0AAD7CL71_9AGAR</name>
<evidence type="ECO:0000313" key="1">
    <source>
        <dbReference type="EMBL" id="KAJ7651096.1"/>
    </source>
</evidence>
<dbReference type="Proteomes" id="UP001221142">
    <property type="component" value="Unassembled WGS sequence"/>
</dbReference>
<accession>A0AAD7CL71</accession>
<reference evidence="1" key="1">
    <citation type="submission" date="2023-03" db="EMBL/GenBank/DDBJ databases">
        <title>Massive genome expansion in bonnet fungi (Mycena s.s.) driven by repeated elements and novel gene families across ecological guilds.</title>
        <authorList>
            <consortium name="Lawrence Berkeley National Laboratory"/>
            <person name="Harder C.B."/>
            <person name="Miyauchi S."/>
            <person name="Viragh M."/>
            <person name="Kuo A."/>
            <person name="Thoen E."/>
            <person name="Andreopoulos B."/>
            <person name="Lu D."/>
            <person name="Skrede I."/>
            <person name="Drula E."/>
            <person name="Henrissat B."/>
            <person name="Morin E."/>
            <person name="Kohler A."/>
            <person name="Barry K."/>
            <person name="LaButti K."/>
            <person name="Morin E."/>
            <person name="Salamov A."/>
            <person name="Lipzen A."/>
            <person name="Mereny Z."/>
            <person name="Hegedus B."/>
            <person name="Baldrian P."/>
            <person name="Stursova M."/>
            <person name="Weitz H."/>
            <person name="Taylor A."/>
            <person name="Grigoriev I.V."/>
            <person name="Nagy L.G."/>
            <person name="Martin F."/>
            <person name="Kauserud H."/>
        </authorList>
    </citation>
    <scope>NUCLEOTIDE SEQUENCE</scope>
    <source>
        <strain evidence="1">9284</strain>
    </source>
</reference>
<dbReference type="AlphaFoldDB" id="A0AAD7CL71"/>
<protein>
    <submittedName>
        <fullName evidence="1">Uncharacterized protein</fullName>
    </submittedName>
</protein>
<dbReference type="EMBL" id="JARKIF010000001">
    <property type="protein sequence ID" value="KAJ7651096.1"/>
    <property type="molecule type" value="Genomic_DNA"/>
</dbReference>
<organism evidence="1 2">
    <name type="scientific">Roridomyces roridus</name>
    <dbReference type="NCBI Taxonomy" id="1738132"/>
    <lineage>
        <taxon>Eukaryota</taxon>
        <taxon>Fungi</taxon>
        <taxon>Dikarya</taxon>
        <taxon>Basidiomycota</taxon>
        <taxon>Agaricomycotina</taxon>
        <taxon>Agaricomycetes</taxon>
        <taxon>Agaricomycetidae</taxon>
        <taxon>Agaricales</taxon>
        <taxon>Marasmiineae</taxon>
        <taxon>Mycenaceae</taxon>
        <taxon>Roridomyces</taxon>
    </lineage>
</organism>
<comment type="caution">
    <text evidence="1">The sequence shown here is derived from an EMBL/GenBank/DDBJ whole genome shotgun (WGS) entry which is preliminary data.</text>
</comment>
<sequence>MDDLEAEWIIHDISRKRDNADWGKWLPRELSDDSEPFFCYSLMDVEDAKAEREQAESVDSGEVRYDAEFPIRSGKELNKECRRRARSRKAIQENAASLLDWQKLYLAEHQRVSRLNADFIKKKISKKKASRIKRTPTMCRLLFAFNRDLEPLTWTGGIFPQIPVRPPNIPSVRVQNREAILAESVSVLMSKPAPNPAEVHLHPNDKIICPHCSSRHRVKDLGSHIVVKHPGIDPSTIPGVVPPGKKYCLDCSGSCKLYTIDGLEDHKEAMH</sequence>
<proteinExistence type="predicted"/>
<evidence type="ECO:0000313" key="2">
    <source>
        <dbReference type="Proteomes" id="UP001221142"/>
    </source>
</evidence>